<proteinExistence type="predicted"/>
<dbReference type="SUPFAM" id="SSF56436">
    <property type="entry name" value="C-type lectin-like"/>
    <property type="match status" value="1"/>
</dbReference>
<keyword evidence="1" id="KW-1133">Transmembrane helix</keyword>
<evidence type="ECO:0008006" key="6">
    <source>
        <dbReference type="Google" id="ProtNLM"/>
    </source>
</evidence>
<reference evidence="4" key="1">
    <citation type="submission" date="2021-03" db="EMBL/GenBank/DDBJ databases">
        <authorList>
            <person name="Bekaert M."/>
        </authorList>
    </citation>
    <scope>NUCLEOTIDE SEQUENCE</scope>
</reference>
<dbReference type="SMART" id="SM00034">
    <property type="entry name" value="CLECT"/>
    <property type="match status" value="1"/>
</dbReference>
<evidence type="ECO:0000259" key="3">
    <source>
        <dbReference type="PROSITE" id="PS50948"/>
    </source>
</evidence>
<dbReference type="OrthoDB" id="6085332at2759"/>
<name>A0A8S3QS72_MYTED</name>
<keyword evidence="1" id="KW-0812">Transmembrane</keyword>
<dbReference type="PROSITE" id="PS50948">
    <property type="entry name" value="PAN"/>
    <property type="match status" value="1"/>
</dbReference>
<dbReference type="InterPro" id="IPR016187">
    <property type="entry name" value="CTDL_fold"/>
</dbReference>
<evidence type="ECO:0000256" key="1">
    <source>
        <dbReference type="SAM" id="Phobius"/>
    </source>
</evidence>
<dbReference type="PROSITE" id="PS50041">
    <property type="entry name" value="C_TYPE_LECTIN_2"/>
    <property type="match status" value="1"/>
</dbReference>
<dbReference type="InterPro" id="IPR016186">
    <property type="entry name" value="C-type_lectin-like/link_sf"/>
</dbReference>
<dbReference type="AlphaFoldDB" id="A0A8S3QS72"/>
<dbReference type="InterPro" id="IPR003609">
    <property type="entry name" value="Pan_app"/>
</dbReference>
<dbReference type="Proteomes" id="UP000683360">
    <property type="component" value="Unassembled WGS sequence"/>
</dbReference>
<feature type="domain" description="C-type lectin" evidence="2">
    <location>
        <begin position="31"/>
        <end position="131"/>
    </location>
</feature>
<evidence type="ECO:0000313" key="5">
    <source>
        <dbReference type="Proteomes" id="UP000683360"/>
    </source>
</evidence>
<dbReference type="EMBL" id="CAJPWZ010000680">
    <property type="protein sequence ID" value="CAG2198468.1"/>
    <property type="molecule type" value="Genomic_DNA"/>
</dbReference>
<keyword evidence="5" id="KW-1185">Reference proteome</keyword>
<evidence type="ECO:0000259" key="2">
    <source>
        <dbReference type="PROSITE" id="PS50041"/>
    </source>
</evidence>
<organism evidence="4 5">
    <name type="scientific">Mytilus edulis</name>
    <name type="common">Blue mussel</name>
    <dbReference type="NCBI Taxonomy" id="6550"/>
    <lineage>
        <taxon>Eukaryota</taxon>
        <taxon>Metazoa</taxon>
        <taxon>Spiralia</taxon>
        <taxon>Lophotrochozoa</taxon>
        <taxon>Mollusca</taxon>
        <taxon>Bivalvia</taxon>
        <taxon>Autobranchia</taxon>
        <taxon>Pteriomorphia</taxon>
        <taxon>Mytilida</taxon>
        <taxon>Mytiloidea</taxon>
        <taxon>Mytilidae</taxon>
        <taxon>Mytilinae</taxon>
        <taxon>Mytilus</taxon>
    </lineage>
</organism>
<accession>A0A8S3QS72</accession>
<gene>
    <name evidence="4" type="ORF">MEDL_13219</name>
</gene>
<sequence length="438" mass="48693">MKLTAVSILISFKDQSVLISASTTLFIDPLTWNDANKYCKSIGQNLVAIARQAKEIYLQKAILDINPNINEIWIGLHVPDSKQPTDRVWTNNCFPPYWFENWSPSLNISNGDLCAYVEVQSGSMYWFLAKCGTDTKPFICESSTAICDSGISYDIEGDKRAPTGMSGIMQKNPGTEQECKEHCNGKPICWGFLFNPTVPKCVMYDQYDDPFRTDNDQIDVSGEDLYMKRCDFDLNEDTNDLSVPSYDGCGSTVISDCVLCVPTTEESTTEYQTSEKETSSVKVSTANKTTETGLPTTIENYMTSTVEVTSSDLHPTTTQSETISIAETTINLTSQKEFTTISAGKTPYCVCTCYNVTKQMSLEESINEIVNEIEVDKSKTSSFRRQHSSAWDSRKSSASIGYVGIAILISIASLLLCLDSSSFIYKVFTKLKKSSTRK</sequence>
<feature type="transmembrane region" description="Helical" evidence="1">
    <location>
        <begin position="402"/>
        <end position="428"/>
    </location>
</feature>
<comment type="caution">
    <text evidence="4">The sequence shown here is derived from an EMBL/GenBank/DDBJ whole genome shotgun (WGS) entry which is preliminary data.</text>
</comment>
<dbReference type="Pfam" id="PF00024">
    <property type="entry name" value="PAN_1"/>
    <property type="match status" value="1"/>
</dbReference>
<keyword evidence="1" id="KW-0472">Membrane</keyword>
<dbReference type="InterPro" id="IPR001304">
    <property type="entry name" value="C-type_lectin-like"/>
</dbReference>
<dbReference type="Gene3D" id="3.10.100.10">
    <property type="entry name" value="Mannose-Binding Protein A, subunit A"/>
    <property type="match status" value="1"/>
</dbReference>
<protein>
    <recommendedName>
        <fullName evidence="6">C-type lectin domain-containing protein</fullName>
    </recommendedName>
</protein>
<evidence type="ECO:0000313" key="4">
    <source>
        <dbReference type="EMBL" id="CAG2198468.1"/>
    </source>
</evidence>
<feature type="domain" description="Apple" evidence="3">
    <location>
        <begin position="147"/>
        <end position="230"/>
    </location>
</feature>
<dbReference type="Pfam" id="PF00059">
    <property type="entry name" value="Lectin_C"/>
    <property type="match status" value="1"/>
</dbReference>
<dbReference type="CDD" id="cd00037">
    <property type="entry name" value="CLECT"/>
    <property type="match status" value="1"/>
</dbReference>